<keyword evidence="7 9" id="KW-0233">DNA recombination</keyword>
<comment type="caution">
    <text evidence="12">The sequence shown here is derived from an EMBL/GenBank/DDBJ whole genome shotgun (WGS) entry which is preliminary data.</text>
</comment>
<keyword evidence="6 9" id="KW-0238">DNA-binding</keyword>
<comment type="similarity">
    <text evidence="9">Belongs to the 'phage' integrase family. XerC subfamily.</text>
</comment>
<comment type="function">
    <text evidence="9">Site-specific tyrosine recombinase, which acts by catalyzing the cutting and rejoining of the recombining DNA molecules. The XerC-XerD complex is essential to convert dimers of the bacterial chromosome into monomers to permit their segregation at cell division. It also contributes to the segregational stability of plasmids.</text>
</comment>
<comment type="subunit">
    <text evidence="9">Forms a cyclic heterotetrameric complex composed of two molecules of XerC and two molecules of XerD.</text>
</comment>
<dbReference type="EMBL" id="JASHIF010000007">
    <property type="protein sequence ID" value="MDI9859034.1"/>
    <property type="molecule type" value="Genomic_DNA"/>
</dbReference>
<proteinExistence type="inferred from homology"/>
<dbReference type="PANTHER" id="PTHR30349">
    <property type="entry name" value="PHAGE INTEGRASE-RELATED"/>
    <property type="match status" value="1"/>
</dbReference>
<dbReference type="Gene3D" id="1.10.443.10">
    <property type="entry name" value="Intergrase catalytic core"/>
    <property type="match status" value="1"/>
</dbReference>
<evidence type="ECO:0000256" key="6">
    <source>
        <dbReference type="ARBA" id="ARBA00023125"/>
    </source>
</evidence>
<dbReference type="InterPro" id="IPR023009">
    <property type="entry name" value="Tyrosine_recombinase_XerC/XerD"/>
</dbReference>
<dbReference type="Gene3D" id="1.10.150.130">
    <property type="match status" value="1"/>
</dbReference>
<keyword evidence="3 9" id="KW-0132">Cell division</keyword>
<dbReference type="InterPro" id="IPR013762">
    <property type="entry name" value="Integrase-like_cat_sf"/>
</dbReference>
<feature type="active site" evidence="9">
    <location>
        <position position="149"/>
    </location>
</feature>
<dbReference type="SUPFAM" id="SSF47823">
    <property type="entry name" value="lambda integrase-like, N-terminal domain"/>
    <property type="match status" value="1"/>
</dbReference>
<evidence type="ECO:0000256" key="3">
    <source>
        <dbReference type="ARBA" id="ARBA00022618"/>
    </source>
</evidence>
<evidence type="ECO:0000313" key="13">
    <source>
        <dbReference type="Proteomes" id="UP001236507"/>
    </source>
</evidence>
<evidence type="ECO:0000259" key="10">
    <source>
        <dbReference type="PROSITE" id="PS51898"/>
    </source>
</evidence>
<comment type="subcellular location">
    <subcellularLocation>
        <location evidence="1 9">Cytoplasm</location>
    </subcellularLocation>
</comment>
<evidence type="ECO:0000256" key="7">
    <source>
        <dbReference type="ARBA" id="ARBA00023172"/>
    </source>
</evidence>
<feature type="domain" description="Core-binding (CB)" evidence="11">
    <location>
        <begin position="1"/>
        <end position="87"/>
    </location>
</feature>
<dbReference type="InterPro" id="IPR002104">
    <property type="entry name" value="Integrase_catalytic"/>
</dbReference>
<feature type="active site" evidence="9">
    <location>
        <position position="173"/>
    </location>
</feature>
<accession>A0ABT6Y632</accession>
<dbReference type="SUPFAM" id="SSF56349">
    <property type="entry name" value="DNA breaking-rejoining enzymes"/>
    <property type="match status" value="1"/>
</dbReference>
<sequence length="295" mass="34392">MNSEIVNFFLAYIQHEKRCSDHTTTAYRNDMSQFSHYLANTYDFHHPQLADHQMIRSWVVSLSEAKLDSRSINRKVATLRSFYKFLLFKKIIDQDPMRKVVAMKTAKNIPTFVRESEMEMLLDKVEFPEDFEGVRDKLIMELLYGSGIRLSELIELEVKDIDFYQHTIKVLGKRNKERIVPIHANLSAQIKEYIEIRDREGFQHHLLIVSNKGEQGYPVMIQRIVKKYLSLVTSLTKKSPHVLRHSYATHLLNNGADLTAIKDLMGHTSLAATQVYTHNSMEKLKKIYEQAHPKA</sequence>
<reference evidence="12 13" key="1">
    <citation type="submission" date="2023-05" db="EMBL/GenBank/DDBJ databases">
        <title>Novel species of genus Flectobacillus isolated from stream in China.</title>
        <authorList>
            <person name="Lu H."/>
        </authorList>
    </citation>
    <scope>NUCLEOTIDE SEQUENCE [LARGE SCALE GENOMIC DNA]</scope>
    <source>
        <strain evidence="12 13">KCTC 42575</strain>
    </source>
</reference>
<evidence type="ECO:0000256" key="5">
    <source>
        <dbReference type="ARBA" id="ARBA00022908"/>
    </source>
</evidence>
<dbReference type="InterPro" id="IPR004107">
    <property type="entry name" value="Integrase_SAM-like_N"/>
</dbReference>
<evidence type="ECO:0000259" key="11">
    <source>
        <dbReference type="PROSITE" id="PS51900"/>
    </source>
</evidence>
<protein>
    <recommendedName>
        <fullName evidence="9">Tyrosine recombinase XerC</fullName>
    </recommendedName>
</protein>
<keyword evidence="8 9" id="KW-0131">Cell cycle</keyword>
<evidence type="ECO:0000256" key="2">
    <source>
        <dbReference type="ARBA" id="ARBA00022490"/>
    </source>
</evidence>
<dbReference type="PROSITE" id="PS51900">
    <property type="entry name" value="CB"/>
    <property type="match status" value="1"/>
</dbReference>
<feature type="domain" description="Tyr recombinase" evidence="10">
    <location>
        <begin position="107"/>
        <end position="289"/>
    </location>
</feature>
<feature type="active site" evidence="9">
    <location>
        <position position="244"/>
    </location>
</feature>
<dbReference type="Pfam" id="PF00589">
    <property type="entry name" value="Phage_integrase"/>
    <property type="match status" value="1"/>
</dbReference>
<feature type="active site" evidence="9">
    <location>
        <position position="241"/>
    </location>
</feature>
<feature type="active site" evidence="9">
    <location>
        <position position="267"/>
    </location>
</feature>
<keyword evidence="5 9" id="KW-0229">DNA integration</keyword>
<evidence type="ECO:0000256" key="9">
    <source>
        <dbReference type="HAMAP-Rule" id="MF_01808"/>
    </source>
</evidence>
<keyword evidence="2 9" id="KW-0963">Cytoplasm</keyword>
<dbReference type="RefSeq" id="WP_166579236.1">
    <property type="nucleotide sequence ID" value="NZ_JASHIF010000007.1"/>
</dbReference>
<keyword evidence="4 9" id="KW-0159">Chromosome partition</keyword>
<dbReference type="Proteomes" id="UP001236507">
    <property type="component" value="Unassembled WGS sequence"/>
</dbReference>
<keyword evidence="13" id="KW-1185">Reference proteome</keyword>
<evidence type="ECO:0000256" key="8">
    <source>
        <dbReference type="ARBA" id="ARBA00023306"/>
    </source>
</evidence>
<dbReference type="InterPro" id="IPR010998">
    <property type="entry name" value="Integrase_recombinase_N"/>
</dbReference>
<organism evidence="12 13">
    <name type="scientific">Flectobacillus roseus</name>
    <dbReference type="NCBI Taxonomy" id="502259"/>
    <lineage>
        <taxon>Bacteria</taxon>
        <taxon>Pseudomonadati</taxon>
        <taxon>Bacteroidota</taxon>
        <taxon>Cytophagia</taxon>
        <taxon>Cytophagales</taxon>
        <taxon>Flectobacillaceae</taxon>
        <taxon>Flectobacillus</taxon>
    </lineage>
</organism>
<dbReference type="Pfam" id="PF02899">
    <property type="entry name" value="Phage_int_SAM_1"/>
    <property type="match status" value="1"/>
</dbReference>
<evidence type="ECO:0000313" key="12">
    <source>
        <dbReference type="EMBL" id="MDI9859034.1"/>
    </source>
</evidence>
<dbReference type="PANTHER" id="PTHR30349:SF77">
    <property type="entry name" value="TYROSINE RECOMBINASE XERC"/>
    <property type="match status" value="1"/>
</dbReference>
<dbReference type="InterPro" id="IPR011010">
    <property type="entry name" value="DNA_brk_join_enz"/>
</dbReference>
<evidence type="ECO:0000256" key="1">
    <source>
        <dbReference type="ARBA" id="ARBA00004496"/>
    </source>
</evidence>
<dbReference type="InterPro" id="IPR050090">
    <property type="entry name" value="Tyrosine_recombinase_XerCD"/>
</dbReference>
<evidence type="ECO:0000256" key="4">
    <source>
        <dbReference type="ARBA" id="ARBA00022829"/>
    </source>
</evidence>
<dbReference type="InterPro" id="IPR044068">
    <property type="entry name" value="CB"/>
</dbReference>
<name>A0ABT6Y632_9BACT</name>
<dbReference type="PROSITE" id="PS51898">
    <property type="entry name" value="TYR_RECOMBINASE"/>
    <property type="match status" value="1"/>
</dbReference>
<gene>
    <name evidence="9" type="primary">xerC</name>
    <name evidence="12" type="ORF">QM524_07440</name>
</gene>
<feature type="active site" description="O-(3'-phospho-DNA)-tyrosine intermediate" evidence="9">
    <location>
        <position position="276"/>
    </location>
</feature>
<dbReference type="HAMAP" id="MF_01808">
    <property type="entry name" value="Recomb_XerC_XerD"/>
    <property type="match status" value="1"/>
</dbReference>